<feature type="domain" description="DUF6857" evidence="3">
    <location>
        <begin position="384"/>
        <end position="714"/>
    </location>
</feature>
<dbReference type="Pfam" id="PF06075">
    <property type="entry name" value="DUF936"/>
    <property type="match status" value="1"/>
</dbReference>
<dbReference type="GeneID" id="109708498"/>
<feature type="domain" description="DUF936" evidence="2">
    <location>
        <begin position="4"/>
        <end position="120"/>
    </location>
</feature>
<organism evidence="4 5">
    <name type="scientific">Ananas comosus</name>
    <name type="common">Pineapple</name>
    <name type="synonym">Ananas ananas</name>
    <dbReference type="NCBI Taxonomy" id="4615"/>
    <lineage>
        <taxon>Eukaryota</taxon>
        <taxon>Viridiplantae</taxon>
        <taxon>Streptophyta</taxon>
        <taxon>Embryophyta</taxon>
        <taxon>Tracheophyta</taxon>
        <taxon>Spermatophyta</taxon>
        <taxon>Magnoliopsida</taxon>
        <taxon>Liliopsida</taxon>
        <taxon>Poales</taxon>
        <taxon>Bromeliaceae</taxon>
        <taxon>Bromelioideae</taxon>
        <taxon>Ananas</taxon>
    </lineage>
</organism>
<feature type="region of interest" description="Disordered" evidence="1">
    <location>
        <begin position="713"/>
        <end position="734"/>
    </location>
</feature>
<reference evidence="4" key="1">
    <citation type="journal article" date="2015" name="Nat. Genet.">
        <title>The pineapple genome and the evolution of CAM photosynthesis.</title>
        <authorList>
            <person name="Ming R."/>
            <person name="VanBuren R."/>
            <person name="Wai C.M."/>
            <person name="Tang H."/>
            <person name="Schatz M.C."/>
            <person name="Bowers J.E."/>
            <person name="Lyons E."/>
            <person name="Wang M.L."/>
            <person name="Chen J."/>
            <person name="Biggers E."/>
            <person name="Zhang J."/>
            <person name="Huang L."/>
            <person name="Zhang L."/>
            <person name="Miao W."/>
            <person name="Zhang J."/>
            <person name="Ye Z."/>
            <person name="Miao C."/>
            <person name="Lin Z."/>
            <person name="Wang H."/>
            <person name="Zhou H."/>
            <person name="Yim W.C."/>
            <person name="Priest H.D."/>
            <person name="Zheng C."/>
            <person name="Woodhouse M."/>
            <person name="Edger P.P."/>
            <person name="Guyot R."/>
            <person name="Guo H.B."/>
            <person name="Guo H."/>
            <person name="Zheng G."/>
            <person name="Singh R."/>
            <person name="Sharma A."/>
            <person name="Min X."/>
            <person name="Zheng Y."/>
            <person name="Lee H."/>
            <person name="Gurtowski J."/>
            <person name="Sedlazeck F.J."/>
            <person name="Harkess A."/>
            <person name="McKain M.R."/>
            <person name="Liao Z."/>
            <person name="Fang J."/>
            <person name="Liu J."/>
            <person name="Zhang X."/>
            <person name="Zhang Q."/>
            <person name="Hu W."/>
            <person name="Qin Y."/>
            <person name="Wang K."/>
            <person name="Chen L.Y."/>
            <person name="Shirley N."/>
            <person name="Lin Y.R."/>
            <person name="Liu L.Y."/>
            <person name="Hernandez A.G."/>
            <person name="Wright C.L."/>
            <person name="Bulone V."/>
            <person name="Tuskan G.A."/>
            <person name="Heath K."/>
            <person name="Zee F."/>
            <person name="Moore P.H."/>
            <person name="Sunkar R."/>
            <person name="Leebens-Mack J.H."/>
            <person name="Mockler T."/>
            <person name="Bennetzen J.L."/>
            <person name="Freeling M."/>
            <person name="Sankoff D."/>
            <person name="Paterson A.H."/>
            <person name="Zhu X."/>
            <person name="Yang X."/>
            <person name="Smith J.A."/>
            <person name="Cushman J.C."/>
            <person name="Paull R.E."/>
            <person name="Yu Q."/>
        </authorList>
    </citation>
    <scope>NUCLEOTIDE SEQUENCE [LARGE SCALE GENOMIC DNA]</scope>
    <source>
        <strain evidence="4">cv. F153</strain>
    </source>
</reference>
<dbReference type="AlphaFoldDB" id="A0A6P5EQR1"/>
<dbReference type="Pfam" id="PF21647">
    <property type="entry name" value="DUF6857"/>
    <property type="match status" value="1"/>
</dbReference>
<evidence type="ECO:0000256" key="1">
    <source>
        <dbReference type="SAM" id="MobiDB-lite"/>
    </source>
</evidence>
<feature type="region of interest" description="Disordered" evidence="1">
    <location>
        <begin position="291"/>
        <end position="374"/>
    </location>
</feature>
<proteinExistence type="predicted"/>
<feature type="region of interest" description="Disordered" evidence="1">
    <location>
        <begin position="125"/>
        <end position="169"/>
    </location>
</feature>
<dbReference type="RefSeq" id="XP_020085862.1">
    <property type="nucleotide sequence ID" value="XM_020230273.1"/>
</dbReference>
<dbReference type="InterPro" id="IPR048297">
    <property type="entry name" value="DUF936_dom_pln"/>
</dbReference>
<dbReference type="PANTHER" id="PTHR31928:SF4">
    <property type="entry name" value="OS08G0541500 PROTEIN"/>
    <property type="match status" value="1"/>
</dbReference>
<feature type="region of interest" description="Disordered" evidence="1">
    <location>
        <begin position="660"/>
        <end position="691"/>
    </location>
</feature>
<dbReference type="OrthoDB" id="1908057at2759"/>
<evidence type="ECO:0000259" key="2">
    <source>
        <dbReference type="Pfam" id="PF06075"/>
    </source>
</evidence>
<evidence type="ECO:0000259" key="3">
    <source>
        <dbReference type="Pfam" id="PF21647"/>
    </source>
</evidence>
<dbReference type="InterPro" id="IPR049172">
    <property type="entry name" value="DUF6857_pln"/>
</dbReference>
<feature type="compositionally biased region" description="Basic and acidic residues" evidence="1">
    <location>
        <begin position="324"/>
        <end position="338"/>
    </location>
</feature>
<feature type="region of interest" description="Disordered" evidence="1">
    <location>
        <begin position="553"/>
        <end position="587"/>
    </location>
</feature>
<accession>A0A6P5EQR1</accession>
<feature type="compositionally biased region" description="Basic and acidic residues" evidence="1">
    <location>
        <begin position="291"/>
        <end position="314"/>
    </location>
</feature>
<protein>
    <submittedName>
        <fullName evidence="5">Uncharacterized protein LOC109708498</fullName>
    </submittedName>
</protein>
<feature type="region of interest" description="Disordered" evidence="1">
    <location>
        <begin position="476"/>
        <end position="497"/>
    </location>
</feature>
<dbReference type="InterPro" id="IPR010341">
    <property type="entry name" value="DUF936_pln"/>
</dbReference>
<evidence type="ECO:0000313" key="5">
    <source>
        <dbReference type="RefSeq" id="XP_020085862.1"/>
    </source>
</evidence>
<sequence>MASLVPGVLLKLLQHMNTDVKVAGEHRSSLLQVVSIVPALAGGDLFANKGFYLKVSDSSHATYVSLPDEHNDLILSDKIQLGQFIHVDRLEAASPVPILRGVRPVPGRHPCVGNPEDLVATSSSGLGFLGSKKSQPPNGVKDNSGPSLEKDKSKLDKPTGSIKTKVSEKEKASFSKSSLLLPKQALNGRVDKKDSTNARIKSTISRSIPSSPTSVYSLPAAFERFSNEMKQQPKAKGLEKAASSKVGLLEKAASVLKVTTAGRKSTSGNLLGNLVPSIEFGSKALRRSWEGNMETKGRDSHKLKPAKVEHKSETRSTLAPRRKPPTDEKLPHKEDNKVQSHSKKSTSNSSSEDPDKLTKRPSIIKRNSESSNSGNLANLVKVVPSSKRLTDSSISWASLPPSLTKLGKELLRYRDAAQAAAIEAMQEASATESLVRCLSMYVEVSSGAKEENPQPAVEQFLALHASLSRAARVTDSLSKTTMVTGPDPAPDGSPTPEEALVISSETRRRATAWVNAALATDLSTFSLYNLKLPQLPPSAMVTPLAVVLEDPSKATKASKASPQAKSRAGVAPKGKGRGQATAVTTATAPEWERGGGLEEGTELAQVLGEEAQGWFLRFMERFLDTNTAAAAAVPPDREHIAGILSQLKKVNDWLGGIARRSEEEESASATSIEGEEAAEGSSSGGSGVPTETIERLRKKIYEYLLAHVDSAAVALGGAGPPPPPPQGGDRKVRK</sequence>
<keyword evidence="4" id="KW-1185">Reference proteome</keyword>
<reference evidence="5" key="2">
    <citation type="submission" date="2025-08" db="UniProtKB">
        <authorList>
            <consortium name="RefSeq"/>
        </authorList>
    </citation>
    <scope>IDENTIFICATION</scope>
    <source>
        <tissue evidence="5">Leaf</tissue>
    </source>
</reference>
<name>A0A6P5EQR1_ANACO</name>
<feature type="compositionally biased region" description="Basic and acidic residues" evidence="1">
    <location>
        <begin position="148"/>
        <end position="157"/>
    </location>
</feature>
<dbReference type="PANTHER" id="PTHR31928">
    <property type="entry name" value="EXPRESSED PROTEIN"/>
    <property type="match status" value="1"/>
</dbReference>
<feature type="compositionally biased region" description="Low complexity" evidence="1">
    <location>
        <begin position="125"/>
        <end position="134"/>
    </location>
</feature>
<evidence type="ECO:0000313" key="4">
    <source>
        <dbReference type="Proteomes" id="UP000515123"/>
    </source>
</evidence>
<gene>
    <name evidence="5" type="primary">LOC109708498</name>
</gene>
<dbReference type="Proteomes" id="UP000515123">
    <property type="component" value="Linkage group 1"/>
</dbReference>